<gene>
    <name evidence="1" type="ORF">KI387_005054</name>
</gene>
<keyword evidence="2" id="KW-1185">Reference proteome</keyword>
<name>A0AA38LI91_TAXCH</name>
<protein>
    <submittedName>
        <fullName evidence="1">Uncharacterized protein</fullName>
    </submittedName>
</protein>
<organism evidence="1 2">
    <name type="scientific">Taxus chinensis</name>
    <name type="common">Chinese yew</name>
    <name type="synonym">Taxus wallichiana var. chinensis</name>
    <dbReference type="NCBI Taxonomy" id="29808"/>
    <lineage>
        <taxon>Eukaryota</taxon>
        <taxon>Viridiplantae</taxon>
        <taxon>Streptophyta</taxon>
        <taxon>Embryophyta</taxon>
        <taxon>Tracheophyta</taxon>
        <taxon>Spermatophyta</taxon>
        <taxon>Pinopsida</taxon>
        <taxon>Pinidae</taxon>
        <taxon>Conifers II</taxon>
        <taxon>Cupressales</taxon>
        <taxon>Taxaceae</taxon>
        <taxon>Taxus</taxon>
    </lineage>
</organism>
<dbReference type="EMBL" id="JAHRHJ020000002">
    <property type="protein sequence ID" value="KAH9324876.1"/>
    <property type="molecule type" value="Genomic_DNA"/>
</dbReference>
<evidence type="ECO:0000313" key="1">
    <source>
        <dbReference type="EMBL" id="KAH9324876.1"/>
    </source>
</evidence>
<reference evidence="1 2" key="1">
    <citation type="journal article" date="2021" name="Nat. Plants">
        <title>The Taxus genome provides insights into paclitaxel biosynthesis.</title>
        <authorList>
            <person name="Xiong X."/>
            <person name="Gou J."/>
            <person name="Liao Q."/>
            <person name="Li Y."/>
            <person name="Zhou Q."/>
            <person name="Bi G."/>
            <person name="Li C."/>
            <person name="Du R."/>
            <person name="Wang X."/>
            <person name="Sun T."/>
            <person name="Guo L."/>
            <person name="Liang H."/>
            <person name="Lu P."/>
            <person name="Wu Y."/>
            <person name="Zhang Z."/>
            <person name="Ro D.K."/>
            <person name="Shang Y."/>
            <person name="Huang S."/>
            <person name="Yan J."/>
        </authorList>
    </citation>
    <scope>NUCLEOTIDE SEQUENCE [LARGE SCALE GENOMIC DNA]</scope>
    <source>
        <strain evidence="1">Ta-2019</strain>
    </source>
</reference>
<comment type="caution">
    <text evidence="1">The sequence shown here is derived from an EMBL/GenBank/DDBJ whole genome shotgun (WGS) entry which is preliminary data.</text>
</comment>
<accession>A0AA38LI91</accession>
<dbReference type="Proteomes" id="UP000824469">
    <property type="component" value="Unassembled WGS sequence"/>
</dbReference>
<proteinExistence type="predicted"/>
<sequence>MMDFKIGCTAPCPWEGPFPRNYSPREKLDFMIGMLPQLTQWTKEIEAYELGTKQPCQR</sequence>
<feature type="non-terminal residue" evidence="1">
    <location>
        <position position="58"/>
    </location>
</feature>
<dbReference type="AlphaFoldDB" id="A0AA38LI91"/>
<evidence type="ECO:0000313" key="2">
    <source>
        <dbReference type="Proteomes" id="UP000824469"/>
    </source>
</evidence>